<dbReference type="Pfam" id="PF08066">
    <property type="entry name" value="PMC2NT"/>
    <property type="match status" value="1"/>
</dbReference>
<dbReference type="EMBL" id="NHYE01005564">
    <property type="protein sequence ID" value="PPQ69720.1"/>
    <property type="molecule type" value="Genomic_DNA"/>
</dbReference>
<reference evidence="11 12" key="1">
    <citation type="journal article" date="2018" name="Evol. Lett.">
        <title>Horizontal gene cluster transfer increased hallucinogenic mushroom diversity.</title>
        <authorList>
            <person name="Reynolds H.T."/>
            <person name="Vijayakumar V."/>
            <person name="Gluck-Thaler E."/>
            <person name="Korotkin H.B."/>
            <person name="Matheny P.B."/>
            <person name="Slot J.C."/>
        </authorList>
    </citation>
    <scope>NUCLEOTIDE SEQUENCE [LARGE SCALE GENOMIC DNA]</scope>
    <source>
        <strain evidence="11 12">SRW20</strain>
    </source>
</reference>
<keyword evidence="2" id="KW-0698">rRNA processing</keyword>
<dbReference type="OrthoDB" id="2250022at2759"/>
<evidence type="ECO:0000256" key="6">
    <source>
        <dbReference type="ARBA" id="ARBA00022839"/>
    </source>
</evidence>
<evidence type="ECO:0000256" key="9">
    <source>
        <dbReference type="SAM" id="MobiDB-lite"/>
    </source>
</evidence>
<dbReference type="STRING" id="231916.A0A409VTU6"/>
<dbReference type="InterPro" id="IPR045092">
    <property type="entry name" value="Rrp6-like"/>
</dbReference>
<dbReference type="GO" id="GO:0071044">
    <property type="term" value="P:histone mRNA catabolic process"/>
    <property type="evidence" value="ECO:0007669"/>
    <property type="project" value="TreeGrafter"/>
</dbReference>
<dbReference type="GO" id="GO:0000166">
    <property type="term" value="F:nucleotide binding"/>
    <property type="evidence" value="ECO:0007669"/>
    <property type="project" value="InterPro"/>
</dbReference>
<dbReference type="Gene3D" id="1.10.150.80">
    <property type="entry name" value="HRDC domain"/>
    <property type="match status" value="1"/>
</dbReference>
<keyword evidence="5" id="KW-0271">Exosome</keyword>
<proteinExistence type="inferred from homology"/>
<feature type="compositionally biased region" description="Polar residues" evidence="9">
    <location>
        <begin position="823"/>
        <end position="832"/>
    </location>
</feature>
<accession>A0A409VTU6</accession>
<dbReference type="GO" id="GO:0071038">
    <property type="term" value="P:TRAMP-dependent tRNA surveillance pathway"/>
    <property type="evidence" value="ECO:0007669"/>
    <property type="project" value="TreeGrafter"/>
</dbReference>
<dbReference type="SMART" id="SM00341">
    <property type="entry name" value="HRDC"/>
    <property type="match status" value="1"/>
</dbReference>
<dbReference type="Gene3D" id="3.30.420.10">
    <property type="entry name" value="Ribonuclease H-like superfamily/Ribonuclease H"/>
    <property type="match status" value="1"/>
</dbReference>
<dbReference type="InterPro" id="IPR010997">
    <property type="entry name" value="HRDC-like_sf"/>
</dbReference>
<dbReference type="GO" id="GO:0000176">
    <property type="term" value="C:nuclear exosome (RNase complex)"/>
    <property type="evidence" value="ECO:0007669"/>
    <property type="project" value="InterPro"/>
</dbReference>
<dbReference type="GO" id="GO:0003727">
    <property type="term" value="F:single-stranded RNA binding"/>
    <property type="evidence" value="ECO:0007669"/>
    <property type="project" value="TreeGrafter"/>
</dbReference>
<dbReference type="CDD" id="cd06147">
    <property type="entry name" value="Rrp6p_like_exo"/>
    <property type="match status" value="1"/>
</dbReference>
<evidence type="ECO:0000256" key="8">
    <source>
        <dbReference type="ARBA" id="ARBA00043957"/>
    </source>
</evidence>
<protein>
    <recommendedName>
        <fullName evidence="10">HRDC domain-containing protein</fullName>
    </recommendedName>
</protein>
<dbReference type="Pfam" id="PF00570">
    <property type="entry name" value="HRDC"/>
    <property type="match status" value="1"/>
</dbReference>
<name>A0A409VTU6_9AGAR</name>
<dbReference type="InterPro" id="IPR012588">
    <property type="entry name" value="Exosome-assoc_fac_Rrp6_N"/>
</dbReference>
<dbReference type="GO" id="GO:0071039">
    <property type="term" value="P:nuclear polyadenylation-dependent CUT catabolic process"/>
    <property type="evidence" value="ECO:0007669"/>
    <property type="project" value="TreeGrafter"/>
</dbReference>
<evidence type="ECO:0000313" key="11">
    <source>
        <dbReference type="EMBL" id="PPQ69720.1"/>
    </source>
</evidence>
<evidence type="ECO:0000256" key="4">
    <source>
        <dbReference type="ARBA" id="ARBA00022801"/>
    </source>
</evidence>
<comment type="caution">
    <text evidence="11">The sequence shown here is derived from an EMBL/GenBank/DDBJ whole genome shotgun (WGS) entry which is preliminary data.</text>
</comment>
<dbReference type="SUPFAM" id="SSF47819">
    <property type="entry name" value="HRDC-like"/>
    <property type="match status" value="1"/>
</dbReference>
<feature type="domain" description="HRDC" evidence="10">
    <location>
        <begin position="428"/>
        <end position="509"/>
    </location>
</feature>
<dbReference type="PANTHER" id="PTHR12124">
    <property type="entry name" value="POLYMYOSITIS/SCLERODERMA AUTOANTIGEN-RELATED"/>
    <property type="match status" value="1"/>
</dbReference>
<dbReference type="InterPro" id="IPR044876">
    <property type="entry name" value="HRDC_dom_sf"/>
</dbReference>
<dbReference type="InterPro" id="IPR012337">
    <property type="entry name" value="RNaseH-like_sf"/>
</dbReference>
<dbReference type="InterPro" id="IPR036397">
    <property type="entry name" value="RNaseH_sf"/>
</dbReference>
<dbReference type="PROSITE" id="PS50967">
    <property type="entry name" value="HRDC"/>
    <property type="match status" value="1"/>
</dbReference>
<keyword evidence="6" id="KW-0269">Exonuclease</keyword>
<dbReference type="InterPro" id="IPR002562">
    <property type="entry name" value="3'-5'_exonuclease_dom"/>
</dbReference>
<keyword evidence="4" id="KW-0378">Hydrolase</keyword>
<evidence type="ECO:0000313" key="12">
    <source>
        <dbReference type="Proteomes" id="UP000284706"/>
    </source>
</evidence>
<keyword evidence="7" id="KW-0539">Nucleus</keyword>
<dbReference type="PANTHER" id="PTHR12124:SF47">
    <property type="entry name" value="EXOSOME COMPONENT 10"/>
    <property type="match status" value="1"/>
</dbReference>
<dbReference type="GO" id="GO:0071036">
    <property type="term" value="P:nuclear polyadenylation-dependent snoRNA catabolic process"/>
    <property type="evidence" value="ECO:0007669"/>
    <property type="project" value="TreeGrafter"/>
</dbReference>
<dbReference type="InterPro" id="IPR002121">
    <property type="entry name" value="HRDC_dom"/>
</dbReference>
<organism evidence="11 12">
    <name type="scientific">Gymnopilus dilepis</name>
    <dbReference type="NCBI Taxonomy" id="231916"/>
    <lineage>
        <taxon>Eukaryota</taxon>
        <taxon>Fungi</taxon>
        <taxon>Dikarya</taxon>
        <taxon>Basidiomycota</taxon>
        <taxon>Agaricomycotina</taxon>
        <taxon>Agaricomycetes</taxon>
        <taxon>Agaricomycetidae</taxon>
        <taxon>Agaricales</taxon>
        <taxon>Agaricineae</taxon>
        <taxon>Hymenogastraceae</taxon>
        <taxon>Gymnopilus</taxon>
    </lineage>
</organism>
<evidence type="ECO:0000256" key="7">
    <source>
        <dbReference type="ARBA" id="ARBA00023242"/>
    </source>
</evidence>
<evidence type="ECO:0000259" key="10">
    <source>
        <dbReference type="PROSITE" id="PS50967"/>
    </source>
</evidence>
<evidence type="ECO:0000256" key="5">
    <source>
        <dbReference type="ARBA" id="ARBA00022835"/>
    </source>
</evidence>
<dbReference type="SMART" id="SM00474">
    <property type="entry name" value="35EXOc"/>
    <property type="match status" value="1"/>
</dbReference>
<dbReference type="GO" id="GO:0071040">
    <property type="term" value="P:nuclear polyadenylation-dependent antisense transcript catabolic process"/>
    <property type="evidence" value="ECO:0007669"/>
    <property type="project" value="TreeGrafter"/>
</dbReference>
<dbReference type="InterPro" id="IPR049559">
    <property type="entry name" value="Rrp6p-like_exo"/>
</dbReference>
<feature type="region of interest" description="Disordered" evidence="9">
    <location>
        <begin position="729"/>
        <end position="832"/>
    </location>
</feature>
<sequence>MANRLLALASTVDQGSKGKGKAKLENQDDVVDNFHSLVVDSVDQLLERTDTCLDEFWGKNKAPAIAINPPIVSNKAGTKKNVPKATTEQGRPEPVIQHAAHLNKPQLSFSKRVDNSDAPWYPTLSHKYNAKVPLGHIYTDTESDSTSNAVSNHPYRYEITHLTYPPRMFTPCTPVSPPSLEETEAIWVSTKEDFEKMLSKLRDATEIAVDLEHHSYRSYSGFLCLMQISDRETDWVIDLLAVRDEVEALNEVFTDPNIVKVFHGADSDVVWLQQDFNIYIVNLFDTFHASKLLDFPRHGLANLLEMYCDFVPDKRPLPADMLKYARSDTHFLLYIYDNLRNALLDRSKTQFQFRSPSSSPPPLATSSSTPPRHLLEEALSRSAETSLKVYTKEPYDFTDGSGSGGWDTLAKRWNKIALTAGGPGVGIGAMQREVYKSVHWWREKAAREEDESTRYVLQNHVLFLIAEQPPADMAALLALFKSSIPPVVKRRAKELLTVIKDAVKRGMAMARVGGSQVEPPEDGTAIVESSATTITTTAAVESRKDVVMLDAEMKDLEKVEVVESVKKVESTSIWGRGLVNASSTPQSSLFGVSVSKAAPTVNKAPALTASNVASGGLSTSVSTLFGSSTKGNIHVPSPNLSNAAITHAVHPRFEELVAKINRSLTMAPFLPKIVFATAPQPQEVVEETIKSEIDGGASGMDVEVPYVAPSQRTTKPIKEEKDTIVVVGQARQKRKRKAGSTTLNEGSEGATDDGHEKKAKIPGKGVAEAVDEEPFDFSTVPNILDDNPEAEARKAKRQKKQANKGGNFYGDFPAPPRAYSELKSGNKSHTFK</sequence>
<comment type="similarity">
    <text evidence="8">Belongs to the exosome component 10/RRP6 family.</text>
</comment>
<dbReference type="GO" id="GO:0071051">
    <property type="term" value="P:poly(A)-dependent snoRNA 3'-end processing"/>
    <property type="evidence" value="ECO:0007669"/>
    <property type="project" value="TreeGrafter"/>
</dbReference>
<dbReference type="GO" id="GO:0000175">
    <property type="term" value="F:3'-5'-RNA exonuclease activity"/>
    <property type="evidence" value="ECO:0007669"/>
    <property type="project" value="InterPro"/>
</dbReference>
<dbReference type="GO" id="GO:0005730">
    <property type="term" value="C:nucleolus"/>
    <property type="evidence" value="ECO:0007669"/>
    <property type="project" value="TreeGrafter"/>
</dbReference>
<keyword evidence="12" id="KW-1185">Reference proteome</keyword>
<dbReference type="GO" id="GO:0000467">
    <property type="term" value="P:exonucleolytic trimming to generate mature 3'-end of 5.8S rRNA from tricistronic rRNA transcript (SSU-rRNA, 5.8S rRNA, LSU-rRNA)"/>
    <property type="evidence" value="ECO:0007669"/>
    <property type="project" value="InterPro"/>
</dbReference>
<dbReference type="SUPFAM" id="SSF53098">
    <property type="entry name" value="Ribonuclease H-like"/>
    <property type="match status" value="1"/>
</dbReference>
<dbReference type="Pfam" id="PF01612">
    <property type="entry name" value="DNA_pol_A_exo1"/>
    <property type="match status" value="1"/>
</dbReference>
<dbReference type="FunCoup" id="A0A409VTU6">
    <property type="interactions" value="702"/>
</dbReference>
<comment type="subcellular location">
    <subcellularLocation>
        <location evidence="1">Nucleus</location>
    </subcellularLocation>
</comment>
<dbReference type="GO" id="GO:0071037">
    <property type="term" value="P:nuclear polyadenylation-dependent snRNA catabolic process"/>
    <property type="evidence" value="ECO:0007669"/>
    <property type="project" value="TreeGrafter"/>
</dbReference>
<dbReference type="InParanoid" id="A0A409VTU6"/>
<gene>
    <name evidence="11" type="ORF">CVT26_001637</name>
</gene>
<keyword evidence="3" id="KW-0540">Nuclease</keyword>
<evidence type="ECO:0000256" key="2">
    <source>
        <dbReference type="ARBA" id="ARBA00022552"/>
    </source>
</evidence>
<dbReference type="GO" id="GO:0071035">
    <property type="term" value="P:nuclear polyadenylation-dependent rRNA catabolic process"/>
    <property type="evidence" value="ECO:0007669"/>
    <property type="project" value="TreeGrafter"/>
</dbReference>
<dbReference type="Proteomes" id="UP000284706">
    <property type="component" value="Unassembled WGS sequence"/>
</dbReference>
<evidence type="ECO:0000256" key="3">
    <source>
        <dbReference type="ARBA" id="ARBA00022722"/>
    </source>
</evidence>
<dbReference type="AlphaFoldDB" id="A0A409VTU6"/>
<evidence type="ECO:0000256" key="1">
    <source>
        <dbReference type="ARBA" id="ARBA00004123"/>
    </source>
</evidence>